<name>A0ABY4YUG4_9MICO</name>
<gene>
    <name evidence="2" type="ORF">NF556_01705</name>
</gene>
<protein>
    <recommendedName>
        <fullName evidence="4">NYN domain-containing protein</fullName>
    </recommendedName>
</protein>
<feature type="transmembrane region" description="Helical" evidence="1">
    <location>
        <begin position="94"/>
        <end position="117"/>
    </location>
</feature>
<dbReference type="Proteomes" id="UP001056455">
    <property type="component" value="Chromosome"/>
</dbReference>
<organism evidence="2 3">
    <name type="scientific">Ornithinimicrobium faecis</name>
    <dbReference type="NCBI Taxonomy" id="2934158"/>
    <lineage>
        <taxon>Bacteria</taxon>
        <taxon>Bacillati</taxon>
        <taxon>Actinomycetota</taxon>
        <taxon>Actinomycetes</taxon>
        <taxon>Micrococcales</taxon>
        <taxon>Ornithinimicrobiaceae</taxon>
        <taxon>Ornithinimicrobium</taxon>
    </lineage>
</organism>
<dbReference type="EMBL" id="CP099489">
    <property type="protein sequence ID" value="USQ80407.1"/>
    <property type="molecule type" value="Genomic_DNA"/>
</dbReference>
<feature type="transmembrane region" description="Helical" evidence="1">
    <location>
        <begin position="129"/>
        <end position="147"/>
    </location>
</feature>
<dbReference type="RefSeq" id="WP_252593783.1">
    <property type="nucleotide sequence ID" value="NZ_CP099489.1"/>
</dbReference>
<keyword evidence="1" id="KW-0472">Membrane</keyword>
<keyword evidence="1" id="KW-1133">Transmembrane helix</keyword>
<feature type="transmembrane region" description="Helical" evidence="1">
    <location>
        <begin position="234"/>
        <end position="252"/>
    </location>
</feature>
<feature type="transmembrane region" description="Helical" evidence="1">
    <location>
        <begin position="185"/>
        <end position="205"/>
    </location>
</feature>
<sequence length="393" mass="42016">MSHPSDAVEQGQVTWVADRPPDAEVADGSGGWRARWPEWIGYVAAAFSLVYGALGLFWALGGSGFPFGTGDPELMAEPDFAFKVSLLAKTTPEVAGPVIAVLGLAGAVAGTLMARRWGARGPAQSAQSAQWLLPTFGGVLAFGLTVVIQDFRPLIVVAYAPVLAIGKLFGGFAEADWSDLFLVPRLNLLVLLLAGVAWALTAVAYRRAVTGACVSCGRRDHLDSHLLQRLGRPATWVAFSVPLVYCLTRWAWALGFSLGIDPAFYQEGKEDGLWLAGAGLATFGLFGAILTLGLIQRWGEVFPRWMIGLAGKRVPPMLAVVPASLVAVLVTAAGFMYIRIVISRGVTAASWPMELPETLWVVWGAALFTAAMAYHQRRRTACDRCLEGSAEIS</sequence>
<keyword evidence="3" id="KW-1185">Reference proteome</keyword>
<feature type="transmembrane region" description="Helical" evidence="1">
    <location>
        <begin position="39"/>
        <end position="60"/>
    </location>
</feature>
<feature type="transmembrane region" description="Helical" evidence="1">
    <location>
        <begin position="358"/>
        <end position="374"/>
    </location>
</feature>
<reference evidence="2" key="1">
    <citation type="submission" date="2022-06" db="EMBL/GenBank/DDBJ databases">
        <title>Ornithinimicrobium HY1793.</title>
        <authorList>
            <person name="Huang Y."/>
        </authorList>
    </citation>
    <scope>NUCLEOTIDE SEQUENCE</scope>
    <source>
        <strain evidence="2">HY1793</strain>
    </source>
</reference>
<keyword evidence="1" id="KW-0812">Transmembrane</keyword>
<evidence type="ECO:0000313" key="3">
    <source>
        <dbReference type="Proteomes" id="UP001056455"/>
    </source>
</evidence>
<evidence type="ECO:0000313" key="2">
    <source>
        <dbReference type="EMBL" id="USQ80407.1"/>
    </source>
</evidence>
<evidence type="ECO:0008006" key="4">
    <source>
        <dbReference type="Google" id="ProtNLM"/>
    </source>
</evidence>
<feature type="transmembrane region" description="Helical" evidence="1">
    <location>
        <begin position="272"/>
        <end position="295"/>
    </location>
</feature>
<feature type="transmembrane region" description="Helical" evidence="1">
    <location>
        <begin position="154"/>
        <end position="173"/>
    </location>
</feature>
<accession>A0ABY4YUG4</accession>
<feature type="transmembrane region" description="Helical" evidence="1">
    <location>
        <begin position="316"/>
        <end position="338"/>
    </location>
</feature>
<evidence type="ECO:0000256" key="1">
    <source>
        <dbReference type="SAM" id="Phobius"/>
    </source>
</evidence>
<proteinExistence type="predicted"/>